<name>A0A2H9TCB2_9ZZZZ</name>
<dbReference type="Pfam" id="PF00106">
    <property type="entry name" value="adh_short"/>
    <property type="match status" value="1"/>
</dbReference>
<organism evidence="4">
    <name type="scientific">invertebrate metagenome</name>
    <dbReference type="NCBI Taxonomy" id="1711999"/>
    <lineage>
        <taxon>unclassified sequences</taxon>
        <taxon>metagenomes</taxon>
        <taxon>organismal metagenomes</taxon>
    </lineage>
</organism>
<dbReference type="Pfam" id="PF07993">
    <property type="entry name" value="NAD_binding_4"/>
    <property type="match status" value="1"/>
</dbReference>
<dbReference type="InterPro" id="IPR057326">
    <property type="entry name" value="KR_dom"/>
</dbReference>
<dbReference type="SUPFAM" id="SSF51735">
    <property type="entry name" value="NAD(P)-binding Rossmann-fold domains"/>
    <property type="match status" value="2"/>
</dbReference>
<dbReference type="PANTHER" id="PTHR44196:SF1">
    <property type="entry name" value="DEHYDROGENASE_REDUCTASE SDR FAMILY MEMBER 7B"/>
    <property type="match status" value="1"/>
</dbReference>
<feature type="domain" description="Ketoreductase" evidence="3">
    <location>
        <begin position="388"/>
        <end position="574"/>
    </location>
</feature>
<dbReference type="NCBIfam" id="NF005539">
    <property type="entry name" value="PRK07201.1"/>
    <property type="match status" value="1"/>
</dbReference>
<dbReference type="InterPro" id="IPR013120">
    <property type="entry name" value="FAR_NAD-bd"/>
</dbReference>
<dbReference type="PRINTS" id="PR00081">
    <property type="entry name" value="GDHRDH"/>
</dbReference>
<dbReference type="EC" id="1.2.1.-" evidence="4"/>
<evidence type="ECO:0000313" key="4">
    <source>
        <dbReference type="EMBL" id="PJE80886.1"/>
    </source>
</evidence>
<dbReference type="InterPro" id="IPR036291">
    <property type="entry name" value="NAD(P)-bd_dom_sf"/>
</dbReference>
<dbReference type="PRINTS" id="PR00080">
    <property type="entry name" value="SDRFAMILY"/>
</dbReference>
<evidence type="ECO:0000256" key="2">
    <source>
        <dbReference type="ARBA" id="ARBA00023002"/>
    </source>
</evidence>
<dbReference type="InterPro" id="IPR057313">
    <property type="entry name" value="Maqu_2507-like"/>
</dbReference>
<dbReference type="CDD" id="cd05263">
    <property type="entry name" value="MupV_like_SDR_e"/>
    <property type="match status" value="1"/>
</dbReference>
<dbReference type="SMART" id="SM00822">
    <property type="entry name" value="PKS_KR"/>
    <property type="match status" value="1"/>
</dbReference>
<dbReference type="CDD" id="cd05233">
    <property type="entry name" value="SDR_c"/>
    <property type="match status" value="1"/>
</dbReference>
<evidence type="ECO:0000256" key="1">
    <source>
        <dbReference type="ARBA" id="ARBA00006484"/>
    </source>
</evidence>
<dbReference type="PANTHER" id="PTHR44196">
    <property type="entry name" value="DEHYDROGENASE/REDUCTASE SDR FAMILY MEMBER 7B"/>
    <property type="match status" value="1"/>
</dbReference>
<keyword evidence="2 4" id="KW-0560">Oxidoreductase</keyword>
<sequence>MPNDNVSTLQQHYFLTGATGFLGTHLLSRLIARNGVIHILVRDPDSKSCQLLLERYNDYKNNIHLYKGDLSQPTLGMNSDDIKTLSSLKAEFFHLAAIYDISAPSESQATANISGTRNALDCAVAIKARCFHFVSSIAAAGLYQGEFKEDMLDEAGPLDNAYFRTKHEAEKVVRAEQRISWRIYRPGMVIGDSRTGEINKVDGPYYLFQSLRVLRDSIPEWLPLVGFEGGYFNLVSVDYVVDVMDYIAHQDNLDGKCFHITDPKPRRLGELINLFADAARAPKMSMRIDGSRLNPILTMFIKSISSMGSVRKFGKMLLQELKIPEEVTMFLNYPTQFDRTNTDKALEGSGIRFKPLEEYVRVIWNFWEQHLDEERLDPVNVVKQLTGKTILITGASSGIGKATALQLAETGAKLLLVARNQEALEGLAAAVRDHGGQAYVYCADLVSEENTFNVVEKINKEHGGVDILINSAGRSIRRSVEHSYDRLHDFRRTMEINYFGALRLILAFLPGMVERKSGHIINVSSIAVLAGNARFSAYTASKSALDAFTRSAAGEYADKNVKFTTINMPLVQTPMIAPTKLYNNVPTLTPEQAAGLLVKAIVQKPARIATRLGIFSQVLYELLPDVSRLIMNTGYNLFPDSAAALGKDREVAQKPTPEQKFLVNMLKGVNW</sequence>
<comment type="similarity">
    <text evidence="1">Belongs to the short-chain dehydrogenases/reductases (SDR) family.</text>
</comment>
<evidence type="ECO:0000259" key="3">
    <source>
        <dbReference type="SMART" id="SM00822"/>
    </source>
</evidence>
<comment type="caution">
    <text evidence="4">The sequence shown here is derived from an EMBL/GenBank/DDBJ whole genome shotgun (WGS) entry which is preliminary data.</text>
</comment>
<reference evidence="4" key="1">
    <citation type="journal article" date="2017" name="Appl. Environ. Microbiol.">
        <title>Molecular characterization of an Endozoicomonas-like organism causing infection in king scallop Pecten maximus L.</title>
        <authorList>
            <person name="Cano I."/>
            <person name="van Aerle R."/>
            <person name="Ross S."/>
            <person name="Verner-Jeffreys D.W."/>
            <person name="Paley R.K."/>
            <person name="Rimmer G."/>
            <person name="Ryder D."/>
            <person name="Hooper P."/>
            <person name="Stone D."/>
            <person name="Feist S.W."/>
        </authorList>
    </citation>
    <scope>NUCLEOTIDE SEQUENCE</scope>
</reference>
<dbReference type="Gene3D" id="3.40.50.720">
    <property type="entry name" value="NAD(P)-binding Rossmann-like Domain"/>
    <property type="match status" value="2"/>
</dbReference>
<accession>A0A2H9TCB2</accession>
<protein>
    <submittedName>
        <fullName evidence="4">Fatty acyl-CoA reductase</fullName>
        <ecNumber evidence="4">1.2.1.-</ecNumber>
    </submittedName>
</protein>
<dbReference type="InterPro" id="IPR020904">
    <property type="entry name" value="Sc_DH/Rdtase_CS"/>
</dbReference>
<proteinExistence type="inferred from homology"/>
<gene>
    <name evidence="4" type="primary">acr1</name>
    <name evidence="4" type="ORF">CI610_00134</name>
</gene>
<dbReference type="EMBL" id="NSIT01000003">
    <property type="protein sequence ID" value="PJE80886.1"/>
    <property type="molecule type" value="Genomic_DNA"/>
</dbReference>
<dbReference type="AlphaFoldDB" id="A0A2H9TCB2"/>
<dbReference type="GO" id="GO:0016491">
    <property type="term" value="F:oxidoreductase activity"/>
    <property type="evidence" value="ECO:0007669"/>
    <property type="project" value="UniProtKB-KW"/>
</dbReference>
<dbReference type="GO" id="GO:0016020">
    <property type="term" value="C:membrane"/>
    <property type="evidence" value="ECO:0007669"/>
    <property type="project" value="TreeGrafter"/>
</dbReference>
<dbReference type="PROSITE" id="PS00061">
    <property type="entry name" value="ADH_SHORT"/>
    <property type="match status" value="1"/>
</dbReference>
<dbReference type="InterPro" id="IPR002347">
    <property type="entry name" value="SDR_fam"/>
</dbReference>